<sequence length="642" mass="73483">MSNLNASMRLKIQGDVFYLPDHKGGVYLRNNQRSFRIEGSQMDLWVEKLIPFFSGEYSLSEIAEGLSQAHQKRVYEIAEILYKYGFVRDISRDLPDELSEAIRKKYAPQIEFVDHLVHSGAYLFQRYRQSNILSIGSDSIFVSLISALFESGLKQVHAVMEGLTSRQQQRILELTEHYQKDDPELSLREVYIKNDIEIGWREIIEPFDTVLFASSGRDIELLKLLHNICRQERKNFLPAIHLQQFGMVGPLVHPGSETCWESAWRRLHQTSLCEQPQPDYPSATVGSILANTMVFELFKQVTGVTPLEKKHPFYLLNIETLEGDWHSFIPHPLVGTKPVIKEVEILQYINKQSSASDSSQLLSFFHQITSKTTGIFHTWEEGDLKQLPFAQCKVQIADPLSNERAHLLPEIICIGYTHQEAQLEAGFTGIETYVSRLLEGIENPFKDQMENFGIGTGLSSTEGICRGIQSILNRKMNKQSWSPIYRSLMKRVHLSAIDDERCSYYLKMLTIANGESIIYQGEEVAGFPVFWVVVNEKWYAGIGLNTTIAFRNALKQAFMHSDSGVYSNQMELFISSYPADSQEISIPTCEEKHDMEMLLRDALKTLDKRRNQLTLYDLALEPFFKEKLGGVFGVSLEGRDFQ</sequence>
<gene>
    <name evidence="1" type="ORF">SAMN05444392_101723</name>
</gene>
<dbReference type="InterPro" id="IPR022368">
    <property type="entry name" value="Thiazole_bacteriocin_mat_put"/>
</dbReference>
<evidence type="ECO:0000313" key="2">
    <source>
        <dbReference type="Proteomes" id="UP000184476"/>
    </source>
</evidence>
<dbReference type="STRING" id="112248.SAMN05444392_101723"/>
<reference evidence="1 2" key="1">
    <citation type="submission" date="2016-11" db="EMBL/GenBank/DDBJ databases">
        <authorList>
            <person name="Jaros S."/>
            <person name="Januszkiewicz K."/>
            <person name="Wedrychowicz H."/>
        </authorList>
    </citation>
    <scope>NUCLEOTIDE SEQUENCE [LARGE SCALE GENOMIC DNA]</scope>
    <source>
        <strain evidence="1 2">DSM 44666</strain>
    </source>
</reference>
<dbReference type="Gene3D" id="3.40.50.720">
    <property type="entry name" value="NAD(P)-binding Rossmann-like Domain"/>
    <property type="match status" value="1"/>
</dbReference>
<dbReference type="EMBL" id="FQVL01000001">
    <property type="protein sequence ID" value="SHE49787.1"/>
    <property type="molecule type" value="Genomic_DNA"/>
</dbReference>
<protein>
    <submittedName>
        <fullName evidence="1">Putative thiazole-containing bacteriocin maturation protein</fullName>
    </submittedName>
</protein>
<accession>A0A1M4TZL3</accession>
<organism evidence="1 2">
    <name type="scientific">Seinonella peptonophila</name>
    <dbReference type="NCBI Taxonomy" id="112248"/>
    <lineage>
        <taxon>Bacteria</taxon>
        <taxon>Bacillati</taxon>
        <taxon>Bacillota</taxon>
        <taxon>Bacilli</taxon>
        <taxon>Bacillales</taxon>
        <taxon>Thermoactinomycetaceae</taxon>
        <taxon>Seinonella</taxon>
    </lineage>
</organism>
<proteinExistence type="predicted"/>
<name>A0A1M4TZL3_9BACL</name>
<dbReference type="AlphaFoldDB" id="A0A1M4TZL3"/>
<dbReference type="Proteomes" id="UP000184476">
    <property type="component" value="Unassembled WGS sequence"/>
</dbReference>
<dbReference type="NCBIfam" id="TIGR03693">
    <property type="entry name" value="ocin_ThiF_like"/>
    <property type="match status" value="1"/>
</dbReference>
<dbReference type="OrthoDB" id="2369163at2"/>
<keyword evidence="2" id="KW-1185">Reference proteome</keyword>
<evidence type="ECO:0000313" key="1">
    <source>
        <dbReference type="EMBL" id="SHE49787.1"/>
    </source>
</evidence>
<dbReference type="RefSeq" id="WP_073152076.1">
    <property type="nucleotide sequence ID" value="NZ_FQVL01000001.1"/>
</dbReference>